<keyword evidence="3" id="KW-1185">Reference proteome</keyword>
<dbReference type="EMBL" id="JABSTV010001246">
    <property type="protein sequence ID" value="KAH7976062.1"/>
    <property type="molecule type" value="Genomic_DNA"/>
</dbReference>
<evidence type="ECO:0000256" key="1">
    <source>
        <dbReference type="SAM" id="MobiDB-lite"/>
    </source>
</evidence>
<dbReference type="AlphaFoldDB" id="A0A9D4T5E1"/>
<protein>
    <submittedName>
        <fullName evidence="2">Uncharacterized protein</fullName>
    </submittedName>
</protein>
<feature type="compositionally biased region" description="Basic and acidic residues" evidence="1">
    <location>
        <begin position="1"/>
        <end position="11"/>
    </location>
</feature>
<dbReference type="GO" id="GO:0003676">
    <property type="term" value="F:nucleic acid binding"/>
    <property type="evidence" value="ECO:0007669"/>
    <property type="project" value="InterPro"/>
</dbReference>
<name>A0A9D4T5E1_RHISA</name>
<sequence>MHAERDVERRQSRCHRQLQSDPTSYHADASFRAGKAVTATMNPRGQTIGKRHHDVPSAAIAEILGITQAITQHEHASQEITVRTDSQAALRAFLRNQFPPNVLAELTTYGHHNTGILVHLEWTPGHSSWATPRPTLRPQQRGVPKPPRVGLTFTCREWTAQNAIRNEGPTSDPSV</sequence>
<feature type="region of interest" description="Disordered" evidence="1">
    <location>
        <begin position="1"/>
        <end position="27"/>
    </location>
</feature>
<dbReference type="InterPro" id="IPR036397">
    <property type="entry name" value="RNaseH_sf"/>
</dbReference>
<proteinExistence type="predicted"/>
<reference evidence="2" key="2">
    <citation type="submission" date="2021-09" db="EMBL/GenBank/DDBJ databases">
        <authorList>
            <person name="Jia N."/>
            <person name="Wang J."/>
            <person name="Shi W."/>
            <person name="Du L."/>
            <person name="Sun Y."/>
            <person name="Zhan W."/>
            <person name="Jiang J."/>
            <person name="Wang Q."/>
            <person name="Zhang B."/>
            <person name="Ji P."/>
            <person name="Sakyi L.B."/>
            <person name="Cui X."/>
            <person name="Yuan T."/>
            <person name="Jiang B."/>
            <person name="Yang W."/>
            <person name="Lam T.T.-Y."/>
            <person name="Chang Q."/>
            <person name="Ding S."/>
            <person name="Wang X."/>
            <person name="Zhu J."/>
            <person name="Ruan X."/>
            <person name="Zhao L."/>
            <person name="Wei J."/>
            <person name="Que T."/>
            <person name="Du C."/>
            <person name="Cheng J."/>
            <person name="Dai P."/>
            <person name="Han X."/>
            <person name="Huang E."/>
            <person name="Gao Y."/>
            <person name="Liu J."/>
            <person name="Shao H."/>
            <person name="Ye R."/>
            <person name="Li L."/>
            <person name="Wei W."/>
            <person name="Wang X."/>
            <person name="Wang C."/>
            <person name="Huo Q."/>
            <person name="Li W."/>
            <person name="Guo W."/>
            <person name="Chen H."/>
            <person name="Chen S."/>
            <person name="Zhou L."/>
            <person name="Zhou L."/>
            <person name="Ni X."/>
            <person name="Tian J."/>
            <person name="Zhou Y."/>
            <person name="Sheng Y."/>
            <person name="Liu T."/>
            <person name="Pan Y."/>
            <person name="Xia L."/>
            <person name="Li J."/>
            <person name="Zhao F."/>
            <person name="Cao W."/>
        </authorList>
    </citation>
    <scope>NUCLEOTIDE SEQUENCE</scope>
    <source>
        <strain evidence="2">Rsan-2018</strain>
        <tissue evidence="2">Larvae</tissue>
    </source>
</reference>
<dbReference type="Proteomes" id="UP000821837">
    <property type="component" value="Chromosome 10"/>
</dbReference>
<reference evidence="2" key="1">
    <citation type="journal article" date="2020" name="Cell">
        <title>Large-Scale Comparative Analyses of Tick Genomes Elucidate Their Genetic Diversity and Vector Capacities.</title>
        <authorList>
            <consortium name="Tick Genome and Microbiome Consortium (TIGMIC)"/>
            <person name="Jia N."/>
            <person name="Wang J."/>
            <person name="Shi W."/>
            <person name="Du L."/>
            <person name="Sun Y."/>
            <person name="Zhan W."/>
            <person name="Jiang J.F."/>
            <person name="Wang Q."/>
            <person name="Zhang B."/>
            <person name="Ji P."/>
            <person name="Bell-Sakyi L."/>
            <person name="Cui X.M."/>
            <person name="Yuan T.T."/>
            <person name="Jiang B.G."/>
            <person name="Yang W.F."/>
            <person name="Lam T.T."/>
            <person name="Chang Q.C."/>
            <person name="Ding S.J."/>
            <person name="Wang X.J."/>
            <person name="Zhu J.G."/>
            <person name="Ruan X.D."/>
            <person name="Zhao L."/>
            <person name="Wei J.T."/>
            <person name="Ye R.Z."/>
            <person name="Que T.C."/>
            <person name="Du C.H."/>
            <person name="Zhou Y.H."/>
            <person name="Cheng J.X."/>
            <person name="Dai P.F."/>
            <person name="Guo W.B."/>
            <person name="Han X.H."/>
            <person name="Huang E.J."/>
            <person name="Li L.F."/>
            <person name="Wei W."/>
            <person name="Gao Y.C."/>
            <person name="Liu J.Z."/>
            <person name="Shao H.Z."/>
            <person name="Wang X."/>
            <person name="Wang C.C."/>
            <person name="Yang T.C."/>
            <person name="Huo Q.B."/>
            <person name="Li W."/>
            <person name="Chen H.Y."/>
            <person name="Chen S.E."/>
            <person name="Zhou L.G."/>
            <person name="Ni X.B."/>
            <person name="Tian J.H."/>
            <person name="Sheng Y."/>
            <person name="Liu T."/>
            <person name="Pan Y.S."/>
            <person name="Xia L.Y."/>
            <person name="Li J."/>
            <person name="Zhao F."/>
            <person name="Cao W.C."/>
        </authorList>
    </citation>
    <scope>NUCLEOTIDE SEQUENCE</scope>
    <source>
        <strain evidence="2">Rsan-2018</strain>
    </source>
</reference>
<dbReference type="SUPFAM" id="SSF53098">
    <property type="entry name" value="Ribonuclease H-like"/>
    <property type="match status" value="1"/>
</dbReference>
<comment type="caution">
    <text evidence="2">The sequence shown here is derived from an EMBL/GenBank/DDBJ whole genome shotgun (WGS) entry which is preliminary data.</text>
</comment>
<dbReference type="InterPro" id="IPR012337">
    <property type="entry name" value="RNaseH-like_sf"/>
</dbReference>
<gene>
    <name evidence="2" type="ORF">HPB52_008534</name>
</gene>
<accession>A0A9D4T5E1</accession>
<evidence type="ECO:0000313" key="2">
    <source>
        <dbReference type="EMBL" id="KAH7976062.1"/>
    </source>
</evidence>
<dbReference type="Gene3D" id="3.30.420.10">
    <property type="entry name" value="Ribonuclease H-like superfamily/Ribonuclease H"/>
    <property type="match status" value="1"/>
</dbReference>
<evidence type="ECO:0000313" key="3">
    <source>
        <dbReference type="Proteomes" id="UP000821837"/>
    </source>
</evidence>
<organism evidence="2 3">
    <name type="scientific">Rhipicephalus sanguineus</name>
    <name type="common">Brown dog tick</name>
    <name type="synonym">Ixodes sanguineus</name>
    <dbReference type="NCBI Taxonomy" id="34632"/>
    <lineage>
        <taxon>Eukaryota</taxon>
        <taxon>Metazoa</taxon>
        <taxon>Ecdysozoa</taxon>
        <taxon>Arthropoda</taxon>
        <taxon>Chelicerata</taxon>
        <taxon>Arachnida</taxon>
        <taxon>Acari</taxon>
        <taxon>Parasitiformes</taxon>
        <taxon>Ixodida</taxon>
        <taxon>Ixodoidea</taxon>
        <taxon>Ixodidae</taxon>
        <taxon>Rhipicephalinae</taxon>
        <taxon>Rhipicephalus</taxon>
        <taxon>Rhipicephalus</taxon>
    </lineage>
</organism>